<comment type="caution">
    <text evidence="2">The sequence shown here is derived from an EMBL/GenBank/DDBJ whole genome shotgun (WGS) entry which is preliminary data.</text>
</comment>
<dbReference type="EMBL" id="MBDN02000863">
    <property type="protein sequence ID" value="RLN73117.1"/>
    <property type="molecule type" value="Genomic_DNA"/>
</dbReference>
<evidence type="ECO:0000313" key="2">
    <source>
        <dbReference type="EMBL" id="RLN31496.1"/>
    </source>
</evidence>
<evidence type="ECO:0000313" key="5">
    <source>
        <dbReference type="Proteomes" id="UP000285883"/>
    </source>
</evidence>
<reference evidence="4 5" key="2">
    <citation type="submission" date="2018-07" db="EMBL/GenBank/DDBJ databases">
        <title>Genome sequencing of oomycete isolates from Chile give support for New Zealand origin for Phytophthora kernoviae and make available the first Nothophytophthora sp. genome.</title>
        <authorList>
            <person name="Studholme D.J."/>
            <person name="Sanfuentes E."/>
            <person name="Panda P."/>
            <person name="Hill R."/>
            <person name="Sambles C."/>
            <person name="Grant M."/>
            <person name="Williams N.M."/>
            <person name="Mcdougal R.L."/>
        </authorList>
    </citation>
    <scope>NUCLEOTIDE SEQUENCE [LARGE SCALE GENOMIC DNA]</scope>
    <source>
        <strain evidence="2">Chile2</strain>
        <strain evidence="3">Chile4</strain>
    </source>
</reference>
<accession>A0A421F8R3</accession>
<organism evidence="2 5">
    <name type="scientific">Phytophthora kernoviae</name>
    <dbReference type="NCBI Taxonomy" id="325452"/>
    <lineage>
        <taxon>Eukaryota</taxon>
        <taxon>Sar</taxon>
        <taxon>Stramenopiles</taxon>
        <taxon>Oomycota</taxon>
        <taxon>Peronosporomycetes</taxon>
        <taxon>Peronosporales</taxon>
        <taxon>Peronosporaceae</taxon>
        <taxon>Phytophthora</taxon>
    </lineage>
</organism>
<dbReference type="EMBL" id="JPWV03000933">
    <property type="protein sequence ID" value="KAG2502888.1"/>
    <property type="molecule type" value="Genomic_DNA"/>
</dbReference>
<dbReference type="Proteomes" id="UP000285624">
    <property type="component" value="Unassembled WGS sequence"/>
</dbReference>
<sequence>MASVQVDNTLLEINGERFLLDINITGVDVYRRLQFVATRASLATPYELTLRRHNLAQVSAKIVPFAQRRDVQEAQVAQLAKIAAQEAALPLDVRCKKLFLIQQLDFEREHYLVAYLGTQLQELHTQLMSGDQWQAYEFGKTLWYFHAPTARLCAQHPLRGHPELSQSHRPMSIHELKHKVKVLVPETILSGNAT</sequence>
<reference evidence="1" key="3">
    <citation type="submission" date="2020-06" db="EMBL/GenBank/DDBJ databases">
        <authorList>
            <person name="Studholme D.J."/>
        </authorList>
    </citation>
    <scope>NUCLEOTIDE SEQUENCE</scope>
    <source>
        <strain evidence="1">NZFS 2646</strain>
    </source>
</reference>
<evidence type="ECO:0000313" key="4">
    <source>
        <dbReference type="Proteomes" id="UP000285624"/>
    </source>
</evidence>
<dbReference type="Proteomes" id="UP000785171">
    <property type="component" value="Unassembled WGS sequence"/>
</dbReference>
<keyword evidence="4" id="KW-1185">Reference proteome</keyword>
<name>A0A421F8R3_9STRA</name>
<protein>
    <submittedName>
        <fullName evidence="2">Uncharacterized protein</fullName>
    </submittedName>
</protein>
<reference evidence="1" key="1">
    <citation type="journal article" date="2015" name="Genom Data">
        <title>Genome sequences of six Phytophthora species associated with forests in New Zealand.</title>
        <authorList>
            <person name="Studholme D.J."/>
            <person name="McDougal R.L."/>
            <person name="Sambles C."/>
            <person name="Hansen E."/>
            <person name="Hardy G."/>
            <person name="Grant M."/>
            <person name="Ganley R.J."/>
            <person name="Williams N.M."/>
        </authorList>
    </citation>
    <scope>NUCLEOTIDE SEQUENCE</scope>
    <source>
        <strain evidence="1">NZFS 2646</strain>
    </source>
</reference>
<dbReference type="AlphaFoldDB" id="A0A421F8R3"/>
<proteinExistence type="predicted"/>
<dbReference type="EMBL" id="MAYM02000962">
    <property type="protein sequence ID" value="RLN31496.1"/>
    <property type="molecule type" value="Genomic_DNA"/>
</dbReference>
<evidence type="ECO:0000313" key="3">
    <source>
        <dbReference type="EMBL" id="RLN73117.1"/>
    </source>
</evidence>
<evidence type="ECO:0000313" key="1">
    <source>
        <dbReference type="EMBL" id="KAG2502888.1"/>
    </source>
</evidence>
<dbReference type="Proteomes" id="UP000285883">
    <property type="component" value="Unassembled WGS sequence"/>
</dbReference>
<dbReference type="STRING" id="325452.A0A421F8R3"/>
<gene>
    <name evidence="2" type="ORF">BBI17_009592</name>
    <name evidence="3" type="ORF">BBO99_00009545</name>
    <name evidence="1" type="ORF">JM16_009496</name>
</gene>